<evidence type="ECO:0000313" key="9">
    <source>
        <dbReference type="EMBL" id="CAF1006494.1"/>
    </source>
</evidence>
<comment type="similarity">
    <text evidence="5">Belongs to the DEAD box helicase family. DEAH subfamily. PRP16 sub-subfamily.</text>
</comment>
<dbReference type="PANTHER" id="PTHR18934">
    <property type="entry name" value="ATP-DEPENDENT RNA HELICASE"/>
    <property type="match status" value="1"/>
</dbReference>
<dbReference type="Pfam" id="PF07717">
    <property type="entry name" value="OB_NTP_bind"/>
    <property type="match status" value="1"/>
</dbReference>
<reference evidence="9" key="1">
    <citation type="submission" date="2021-02" db="EMBL/GenBank/DDBJ databases">
        <authorList>
            <person name="Nowell W R."/>
        </authorList>
    </citation>
    <scope>NUCLEOTIDE SEQUENCE</scope>
    <source>
        <strain evidence="9">Ploen Becks lab</strain>
    </source>
</reference>
<dbReference type="Proteomes" id="UP000663879">
    <property type="component" value="Unassembled WGS sequence"/>
</dbReference>
<dbReference type="InterPro" id="IPR027417">
    <property type="entry name" value="P-loop_NTPase"/>
</dbReference>
<dbReference type="InterPro" id="IPR007502">
    <property type="entry name" value="Helicase-assoc_dom"/>
</dbReference>
<dbReference type="SMART" id="SM00490">
    <property type="entry name" value="HELICc"/>
    <property type="match status" value="1"/>
</dbReference>
<dbReference type="OrthoDB" id="10009520at2759"/>
<feature type="region of interest" description="Disordered" evidence="6">
    <location>
        <begin position="1"/>
        <end position="88"/>
    </location>
</feature>
<evidence type="ECO:0000256" key="3">
    <source>
        <dbReference type="ARBA" id="ARBA00022806"/>
    </source>
</evidence>
<dbReference type="CDD" id="cd18791">
    <property type="entry name" value="SF2_C_RHA"/>
    <property type="match status" value="1"/>
</dbReference>
<dbReference type="InterPro" id="IPR002464">
    <property type="entry name" value="DNA/RNA_helicase_DEAH_CS"/>
</dbReference>
<evidence type="ECO:0000256" key="2">
    <source>
        <dbReference type="ARBA" id="ARBA00022801"/>
    </source>
</evidence>
<dbReference type="PROSITE" id="PS51194">
    <property type="entry name" value="HELICASE_CTER"/>
    <property type="match status" value="1"/>
</dbReference>
<evidence type="ECO:0000259" key="7">
    <source>
        <dbReference type="PROSITE" id="PS51192"/>
    </source>
</evidence>
<dbReference type="Gene3D" id="1.20.120.1080">
    <property type="match status" value="1"/>
</dbReference>
<dbReference type="CDD" id="cd00590">
    <property type="entry name" value="RRM_SF"/>
    <property type="match status" value="1"/>
</dbReference>
<dbReference type="InterPro" id="IPR035979">
    <property type="entry name" value="RBD_domain_sf"/>
</dbReference>
<dbReference type="InterPro" id="IPR014001">
    <property type="entry name" value="Helicase_ATP-bd"/>
</dbReference>
<dbReference type="Pfam" id="PF00270">
    <property type="entry name" value="DEAD"/>
    <property type="match status" value="1"/>
</dbReference>
<dbReference type="InterPro" id="IPR011709">
    <property type="entry name" value="DEAD-box_helicase_OB_fold"/>
</dbReference>
<dbReference type="PROSITE" id="PS00690">
    <property type="entry name" value="DEAH_ATP_HELICASE"/>
    <property type="match status" value="1"/>
</dbReference>
<dbReference type="Pfam" id="PF21010">
    <property type="entry name" value="HA2_C"/>
    <property type="match status" value="1"/>
</dbReference>
<dbReference type="PANTHER" id="PTHR18934:SF91">
    <property type="entry name" value="PRE-MRNA-SPLICING FACTOR ATP-DEPENDENT RNA HELICASE PRP16"/>
    <property type="match status" value="1"/>
</dbReference>
<dbReference type="SMART" id="SM00487">
    <property type="entry name" value="DEXDc"/>
    <property type="match status" value="1"/>
</dbReference>
<evidence type="ECO:0000256" key="6">
    <source>
        <dbReference type="SAM" id="MobiDB-lite"/>
    </source>
</evidence>
<proteinExistence type="inferred from homology"/>
<dbReference type="Gene3D" id="3.40.50.300">
    <property type="entry name" value="P-loop containing nucleotide triphosphate hydrolases"/>
    <property type="match status" value="2"/>
</dbReference>
<keyword evidence="2" id="KW-0378">Hydrolase</keyword>
<accession>A0A814H6E9</accession>
<dbReference type="InterPro" id="IPR001650">
    <property type="entry name" value="Helicase_C-like"/>
</dbReference>
<feature type="compositionally biased region" description="Polar residues" evidence="6">
    <location>
        <begin position="76"/>
        <end position="88"/>
    </location>
</feature>
<dbReference type="EMBL" id="CAJNOC010004013">
    <property type="protein sequence ID" value="CAF1006494.1"/>
    <property type="molecule type" value="Genomic_DNA"/>
</dbReference>
<comment type="caution">
    <text evidence="9">The sequence shown here is derived from an EMBL/GenBank/DDBJ whole genome shotgun (WGS) entry which is preliminary data.</text>
</comment>
<dbReference type="Pfam" id="PF00271">
    <property type="entry name" value="Helicase_C"/>
    <property type="match status" value="1"/>
</dbReference>
<evidence type="ECO:0000259" key="8">
    <source>
        <dbReference type="PROSITE" id="PS51194"/>
    </source>
</evidence>
<feature type="domain" description="Helicase C-terminal" evidence="8">
    <location>
        <begin position="415"/>
        <end position="585"/>
    </location>
</feature>
<dbReference type="PROSITE" id="PS51192">
    <property type="entry name" value="HELICASE_ATP_BIND_1"/>
    <property type="match status" value="1"/>
</dbReference>
<dbReference type="GO" id="GO:0005524">
    <property type="term" value="F:ATP binding"/>
    <property type="evidence" value="ECO:0007669"/>
    <property type="project" value="UniProtKB-KW"/>
</dbReference>
<feature type="compositionally biased region" description="Low complexity" evidence="6">
    <location>
        <begin position="51"/>
        <end position="62"/>
    </location>
</feature>
<evidence type="ECO:0000256" key="5">
    <source>
        <dbReference type="ARBA" id="ARBA00038040"/>
    </source>
</evidence>
<organism evidence="9 10">
    <name type="scientific">Brachionus calyciflorus</name>
    <dbReference type="NCBI Taxonomy" id="104777"/>
    <lineage>
        <taxon>Eukaryota</taxon>
        <taxon>Metazoa</taxon>
        <taxon>Spiralia</taxon>
        <taxon>Gnathifera</taxon>
        <taxon>Rotifera</taxon>
        <taxon>Eurotatoria</taxon>
        <taxon>Monogononta</taxon>
        <taxon>Pseudotrocha</taxon>
        <taxon>Ploima</taxon>
        <taxon>Brachionidae</taxon>
        <taxon>Brachionus</taxon>
    </lineage>
</organism>
<name>A0A814H6E9_9BILA</name>
<evidence type="ECO:0000256" key="1">
    <source>
        <dbReference type="ARBA" id="ARBA00022741"/>
    </source>
</evidence>
<dbReference type="SMART" id="SM00847">
    <property type="entry name" value="HA2"/>
    <property type="match status" value="1"/>
</dbReference>
<dbReference type="AlphaFoldDB" id="A0A814H6E9"/>
<keyword evidence="10" id="KW-1185">Reference proteome</keyword>
<feature type="compositionally biased region" description="Polar residues" evidence="6">
    <location>
        <begin position="38"/>
        <end position="47"/>
    </location>
</feature>
<protein>
    <submittedName>
        <fullName evidence="9">Uncharacterized protein</fullName>
    </submittedName>
</protein>
<gene>
    <name evidence="9" type="ORF">OXX778_LOCUS16675</name>
</gene>
<dbReference type="GO" id="GO:0003723">
    <property type="term" value="F:RNA binding"/>
    <property type="evidence" value="ECO:0007669"/>
    <property type="project" value="TreeGrafter"/>
</dbReference>
<dbReference type="InterPro" id="IPR011545">
    <property type="entry name" value="DEAD/DEAH_box_helicase_dom"/>
</dbReference>
<dbReference type="GO" id="GO:0016787">
    <property type="term" value="F:hydrolase activity"/>
    <property type="evidence" value="ECO:0007669"/>
    <property type="project" value="UniProtKB-KW"/>
</dbReference>
<evidence type="ECO:0000313" key="10">
    <source>
        <dbReference type="Proteomes" id="UP000663879"/>
    </source>
</evidence>
<dbReference type="GO" id="GO:0004386">
    <property type="term" value="F:helicase activity"/>
    <property type="evidence" value="ECO:0007669"/>
    <property type="project" value="UniProtKB-KW"/>
</dbReference>
<keyword evidence="4" id="KW-0067">ATP-binding</keyword>
<dbReference type="SUPFAM" id="SSF52540">
    <property type="entry name" value="P-loop containing nucleoside triphosphate hydrolases"/>
    <property type="match status" value="1"/>
</dbReference>
<sequence length="1182" mass="137541">MERNRKPPQYSPVDFKPKNRINVLSNNPLPNNHIAPNRNIQSSYQNKNRSRSMSISSRQSNNSDEEVLDDGDSSDETNSLSSNASSINETNNQKTDFLLLITDNIQKPYSNLTSYVEKEKMSIHQMFNKDFLTGLNKIQYQDEKNRKRQFEKKSEPYEQEQTLIYKNISSFLKEMQRLSKNPIQNSYLRNAYDREFRRARAKLPFYAFRHTILEELEKNDMLIIIGHTGSGKTTQVPQYLLEAGFAKNRKIVCTQPRKIASISVCKRIAFELDCEHTNLVDFKTVRTFLNKQELERKKKFNHKDNKLLLMTDRLLLQEYKKDNLLRKYSCIIIDEAHERTLFTDILLCELKKLVPKRRQMKNPLKLIIMSATIDETKISNYLNSCKVITIPGQLYPVKVFYEKIEQDYVSQSIRKIKHLIESNKLTGHALVFLASLDDLKKAQNKLKVDNDKYSVMILHGNMNMEEQSKVFEELDSKIKIIFTTNVAETSITINGVKVIIDSGRVKQKVYDQDRNISILKLKFINQSSAQQRKGRAGRMQSGECYRLYELKDLENMEFSCEPEILRMHLGIVCLELLSFGVDNIIEYDLIDKPDRNDIIKSIKKLESLGFVEYGKITENGRIAADLGLEPMISRMIIEGINLGIGIDMIKIAAMLTITNILYKKDLTKDEKNQAKVQNSNTKGDLFTLLSIYNQFSQNKFKTQYSWCNANRYYCNALRFAKQTYGELYNIIKTRLNKNIIFDQSKKEDLILKAICSGLHLQLAYFNGVVNRQNVYKLYELNQEVFIHNESVLNVLGNSDIDSIVLYTELNQHDRLYIKNLTPVSHELLSQYSRIDLDKLKKESKKELLINNINIQVIEKIKGNNSEMQQQIEELIGSALIVNKDSIKTYVSTHNFSNAKKILEEHIDKAKQMLKNELFEFKPKDCLKSIRVIFNCGLNVQTILFEKEFIRVNFKTSSGFSHDSLKRLFERNGRVILFNSNKISANKINGFVVFGNYKCAKQAYENLNGYVENNSILSLQPCFEIHDDEFKLTSRQKTITAYWYLTEPTGIAFLTFKNKSAGLELIKETLRNLNYLFRPEIIDQNQIKIHNVTQLDRYLDEVGFKNLFKRYLPDLENCSFIRKKEDNLGSIDVESLQMQTILIQSLFSKFGEIEDLTMKPFHVSKKGNIVVNFQIKLYRIMLM</sequence>
<feature type="compositionally biased region" description="Acidic residues" evidence="6">
    <location>
        <begin position="63"/>
        <end position="75"/>
    </location>
</feature>
<evidence type="ECO:0000256" key="4">
    <source>
        <dbReference type="ARBA" id="ARBA00022840"/>
    </source>
</evidence>
<keyword evidence="1" id="KW-0547">Nucleotide-binding</keyword>
<keyword evidence="3" id="KW-0347">Helicase</keyword>
<dbReference type="SUPFAM" id="SSF54928">
    <property type="entry name" value="RNA-binding domain, RBD"/>
    <property type="match status" value="1"/>
</dbReference>
<feature type="domain" description="Helicase ATP-binding" evidence="7">
    <location>
        <begin position="213"/>
        <end position="391"/>
    </location>
</feature>